<dbReference type="CDD" id="cd05233">
    <property type="entry name" value="SDR_c"/>
    <property type="match status" value="1"/>
</dbReference>
<evidence type="ECO:0000256" key="2">
    <source>
        <dbReference type="ARBA" id="ARBA00023002"/>
    </source>
</evidence>
<dbReference type="Gene3D" id="3.40.50.720">
    <property type="entry name" value="NAD(P)-binding Rossmann-like Domain"/>
    <property type="match status" value="1"/>
</dbReference>
<dbReference type="PANTHER" id="PTHR44196">
    <property type="entry name" value="DEHYDROGENASE/REDUCTASE SDR FAMILY MEMBER 7B"/>
    <property type="match status" value="1"/>
</dbReference>
<keyword evidence="2" id="KW-0560">Oxidoreductase</keyword>
<comment type="similarity">
    <text evidence="1">Belongs to the short-chain dehydrogenases/reductases (SDR) family.</text>
</comment>
<evidence type="ECO:0000259" key="3">
    <source>
        <dbReference type="SMART" id="SM00822"/>
    </source>
</evidence>
<name>A0A4Q2RTV6_9ACTN</name>
<accession>A0A4Q2RTV6</accession>
<dbReference type="InterPro" id="IPR057326">
    <property type="entry name" value="KR_dom"/>
</dbReference>
<dbReference type="PRINTS" id="PR00081">
    <property type="entry name" value="GDHRDH"/>
</dbReference>
<dbReference type="SUPFAM" id="SSF51735">
    <property type="entry name" value="NAD(P)-binding Rossmann-fold domains"/>
    <property type="match status" value="1"/>
</dbReference>
<dbReference type="Proteomes" id="UP000294071">
    <property type="component" value="Unassembled WGS sequence"/>
</dbReference>
<dbReference type="InterPro" id="IPR002347">
    <property type="entry name" value="SDR_fam"/>
</dbReference>
<dbReference type="AlphaFoldDB" id="A0A4Q2RTV6"/>
<reference evidence="4 5" key="1">
    <citation type="submission" date="2019-01" db="EMBL/GenBank/DDBJ databases">
        <title>Novel species of Nocardioides.</title>
        <authorList>
            <person name="Liu Q."/>
            <person name="Xin Y.-H."/>
        </authorList>
    </citation>
    <scope>NUCLEOTIDE SEQUENCE [LARGE SCALE GENOMIC DNA]</scope>
    <source>
        <strain evidence="4 5">CGMCC 4.6882</strain>
    </source>
</reference>
<dbReference type="RefSeq" id="WP_129401721.1">
    <property type="nucleotide sequence ID" value="NZ_SDWT01000002.1"/>
</dbReference>
<evidence type="ECO:0000256" key="1">
    <source>
        <dbReference type="ARBA" id="ARBA00006484"/>
    </source>
</evidence>
<dbReference type="GO" id="GO:0016020">
    <property type="term" value="C:membrane"/>
    <property type="evidence" value="ECO:0007669"/>
    <property type="project" value="TreeGrafter"/>
</dbReference>
<dbReference type="GO" id="GO:0016491">
    <property type="term" value="F:oxidoreductase activity"/>
    <property type="evidence" value="ECO:0007669"/>
    <property type="project" value="UniProtKB-KW"/>
</dbReference>
<evidence type="ECO:0000313" key="4">
    <source>
        <dbReference type="EMBL" id="RYB92056.1"/>
    </source>
</evidence>
<dbReference type="Pfam" id="PF00106">
    <property type="entry name" value="adh_short"/>
    <property type="match status" value="1"/>
</dbReference>
<protein>
    <submittedName>
        <fullName evidence="4">SDR family oxidoreductase</fullName>
    </submittedName>
</protein>
<dbReference type="SMART" id="SM00822">
    <property type="entry name" value="PKS_KR"/>
    <property type="match status" value="1"/>
</dbReference>
<keyword evidence="5" id="KW-1185">Reference proteome</keyword>
<dbReference type="PANTHER" id="PTHR44196:SF1">
    <property type="entry name" value="DEHYDROGENASE_REDUCTASE SDR FAMILY MEMBER 7B"/>
    <property type="match status" value="1"/>
</dbReference>
<dbReference type="EMBL" id="SDWT01000002">
    <property type="protein sequence ID" value="RYB92056.1"/>
    <property type="molecule type" value="Genomic_DNA"/>
</dbReference>
<evidence type="ECO:0000313" key="5">
    <source>
        <dbReference type="Proteomes" id="UP000294071"/>
    </source>
</evidence>
<organism evidence="4 5">
    <name type="scientific">Nocardioides oleivorans</name>
    <dbReference type="NCBI Taxonomy" id="273676"/>
    <lineage>
        <taxon>Bacteria</taxon>
        <taxon>Bacillati</taxon>
        <taxon>Actinomycetota</taxon>
        <taxon>Actinomycetes</taxon>
        <taxon>Propionibacteriales</taxon>
        <taxon>Nocardioidaceae</taxon>
        <taxon>Nocardioides</taxon>
    </lineage>
</organism>
<feature type="domain" description="Ketoreductase" evidence="3">
    <location>
        <begin position="5"/>
        <end position="191"/>
    </location>
</feature>
<dbReference type="OrthoDB" id="5242868at2"/>
<proteinExistence type="inferred from homology"/>
<sequence length="316" mass="33339">MSEARVVLVTGASSGIGEATSRRAAARGDHVVLLARGRDSLERVAGACDDLGAASTLVLPVDVADDDAVREAVRTAVARHGRLDTVVGCAGVVAYGRIQDVPTEVFDGVLSTNLHGAANLARHVVPVLRDQGDRGDGSLVLVGSLIGHIAVPDMAAYVLSKWGVRALARQLRVDNRDRPGIRFGYVAPGGVDTPIYLQAATYGDSVGRPPFPVVSPERVAARALAVADRPWLPSQVGAANQVIRFGFVAAPWAYDRLVEPLFRVIAQDLVAPVAHGPGNVLAPHQALNRLRGDQGNALLGAVDNVRELVRRRRGGR</sequence>
<gene>
    <name evidence="4" type="ORF">EUA93_18335</name>
</gene>
<dbReference type="InterPro" id="IPR036291">
    <property type="entry name" value="NAD(P)-bd_dom_sf"/>
</dbReference>
<comment type="caution">
    <text evidence="4">The sequence shown here is derived from an EMBL/GenBank/DDBJ whole genome shotgun (WGS) entry which is preliminary data.</text>
</comment>